<evidence type="ECO:0000256" key="4">
    <source>
        <dbReference type="ARBA" id="ARBA00022452"/>
    </source>
</evidence>
<evidence type="ECO:0000256" key="6">
    <source>
        <dbReference type="ARBA" id="ARBA00023136"/>
    </source>
</evidence>
<dbReference type="InterPro" id="IPR051906">
    <property type="entry name" value="TolC-like"/>
</dbReference>
<dbReference type="AlphaFoldDB" id="A0A4U3L2X3"/>
<feature type="signal peptide" evidence="8">
    <location>
        <begin position="1"/>
        <end position="19"/>
    </location>
</feature>
<protein>
    <submittedName>
        <fullName evidence="9">TolC family protein</fullName>
    </submittedName>
</protein>
<evidence type="ECO:0000256" key="2">
    <source>
        <dbReference type="ARBA" id="ARBA00007613"/>
    </source>
</evidence>
<dbReference type="PANTHER" id="PTHR30026:SF20">
    <property type="entry name" value="OUTER MEMBRANE PROTEIN TOLC"/>
    <property type="match status" value="1"/>
</dbReference>
<dbReference type="InterPro" id="IPR003423">
    <property type="entry name" value="OMP_efflux"/>
</dbReference>
<sequence length="477" mass="53353">MTKRLLILLCIIIPTLLTAQSEKWDLRRAVDYAMQNNISVKQSDVQSRLAALQTKLAKAASIPNLNFSTNAGFQFGRNIDPTSNQFVNNNVFFQSYNLQSNITLFNFFNIKNQRKAAQVNEEASRVDVDRVRSDVGLNVVAAYLQLLLSIEQMNIAQAQIHLTDSQRIITQKQVDVGAMPPLNVAQLESQLALDSSNYITAVSTMESNKLQMIALLSLDASQPFEVSLPDVNKIPLPPLSELEPTELYEIAKGTQPLQQVDSLRIIAGQYSVKAAKGAMYPSITAFGSIGSNYASTYQQFAGVIPSGRVDTLGVIDIDGQKYYPTAPGYTTLYNKAPYLRQLGTINLNQSIGLQLNIPLFNGRQARTSYERAKLDVENYKLQLAQDNQTLQQNIFTARANAEAAIQKYSANKKAANYAQYAYELSKKRYEIGMLSTSEYLIVQNNLETAKINEASAFYDYIFRIKLLEYYKFGQVQL</sequence>
<reference evidence="9 10" key="1">
    <citation type="submission" date="2019-05" db="EMBL/GenBank/DDBJ databases">
        <title>Panacibacter sp. strain 17mud1-8 Genome sequencing and assembly.</title>
        <authorList>
            <person name="Chhetri G."/>
        </authorList>
    </citation>
    <scope>NUCLEOTIDE SEQUENCE [LARGE SCALE GENOMIC DNA]</scope>
    <source>
        <strain evidence="9 10">17mud1-8</strain>
    </source>
</reference>
<dbReference type="SUPFAM" id="SSF56954">
    <property type="entry name" value="Outer membrane efflux proteins (OEP)"/>
    <property type="match status" value="1"/>
</dbReference>
<evidence type="ECO:0000256" key="7">
    <source>
        <dbReference type="ARBA" id="ARBA00023237"/>
    </source>
</evidence>
<dbReference type="GO" id="GO:1990281">
    <property type="term" value="C:efflux pump complex"/>
    <property type="evidence" value="ECO:0007669"/>
    <property type="project" value="TreeGrafter"/>
</dbReference>
<proteinExistence type="inferred from homology"/>
<evidence type="ECO:0000256" key="1">
    <source>
        <dbReference type="ARBA" id="ARBA00004442"/>
    </source>
</evidence>
<dbReference type="GO" id="GO:0009279">
    <property type="term" value="C:cell outer membrane"/>
    <property type="evidence" value="ECO:0007669"/>
    <property type="project" value="UniProtKB-SubCell"/>
</dbReference>
<keyword evidence="3" id="KW-0813">Transport</keyword>
<gene>
    <name evidence="9" type="ORF">FC093_08715</name>
</gene>
<keyword evidence="8" id="KW-0732">Signal</keyword>
<dbReference type="OrthoDB" id="9811587at2"/>
<evidence type="ECO:0000256" key="3">
    <source>
        <dbReference type="ARBA" id="ARBA00022448"/>
    </source>
</evidence>
<organism evidence="9 10">
    <name type="scientific">Ilyomonas limi</name>
    <dbReference type="NCBI Taxonomy" id="2575867"/>
    <lineage>
        <taxon>Bacteria</taxon>
        <taxon>Pseudomonadati</taxon>
        <taxon>Bacteroidota</taxon>
        <taxon>Chitinophagia</taxon>
        <taxon>Chitinophagales</taxon>
        <taxon>Chitinophagaceae</taxon>
        <taxon>Ilyomonas</taxon>
    </lineage>
</organism>
<accession>A0A4U3L2X3</accession>
<evidence type="ECO:0000256" key="5">
    <source>
        <dbReference type="ARBA" id="ARBA00022692"/>
    </source>
</evidence>
<dbReference type="EMBL" id="SZQL01000005">
    <property type="protein sequence ID" value="TKK69388.1"/>
    <property type="molecule type" value="Genomic_DNA"/>
</dbReference>
<dbReference type="Pfam" id="PF02321">
    <property type="entry name" value="OEP"/>
    <property type="match status" value="2"/>
</dbReference>
<keyword evidence="7" id="KW-0998">Cell outer membrane</keyword>
<dbReference type="GO" id="GO:0015288">
    <property type="term" value="F:porin activity"/>
    <property type="evidence" value="ECO:0007669"/>
    <property type="project" value="TreeGrafter"/>
</dbReference>
<evidence type="ECO:0000313" key="10">
    <source>
        <dbReference type="Proteomes" id="UP000305848"/>
    </source>
</evidence>
<evidence type="ECO:0000313" key="9">
    <source>
        <dbReference type="EMBL" id="TKK69388.1"/>
    </source>
</evidence>
<keyword evidence="10" id="KW-1185">Reference proteome</keyword>
<feature type="chain" id="PRO_5020977637" evidence="8">
    <location>
        <begin position="20"/>
        <end position="477"/>
    </location>
</feature>
<comment type="caution">
    <text evidence="9">The sequence shown here is derived from an EMBL/GenBank/DDBJ whole genome shotgun (WGS) entry which is preliminary data.</text>
</comment>
<comment type="subcellular location">
    <subcellularLocation>
        <location evidence="1">Cell outer membrane</location>
    </subcellularLocation>
</comment>
<dbReference type="Proteomes" id="UP000305848">
    <property type="component" value="Unassembled WGS sequence"/>
</dbReference>
<dbReference type="RefSeq" id="WP_137261384.1">
    <property type="nucleotide sequence ID" value="NZ_SZQL01000005.1"/>
</dbReference>
<dbReference type="PANTHER" id="PTHR30026">
    <property type="entry name" value="OUTER MEMBRANE PROTEIN TOLC"/>
    <property type="match status" value="1"/>
</dbReference>
<keyword evidence="5" id="KW-0812">Transmembrane</keyword>
<keyword evidence="4" id="KW-1134">Transmembrane beta strand</keyword>
<evidence type="ECO:0000256" key="8">
    <source>
        <dbReference type="SAM" id="SignalP"/>
    </source>
</evidence>
<name>A0A4U3L2X3_9BACT</name>
<dbReference type="GO" id="GO:0015562">
    <property type="term" value="F:efflux transmembrane transporter activity"/>
    <property type="evidence" value="ECO:0007669"/>
    <property type="project" value="InterPro"/>
</dbReference>
<keyword evidence="6" id="KW-0472">Membrane</keyword>
<comment type="similarity">
    <text evidence="2">Belongs to the outer membrane factor (OMF) (TC 1.B.17) family.</text>
</comment>
<dbReference type="Gene3D" id="1.20.1600.10">
    <property type="entry name" value="Outer membrane efflux proteins (OEP)"/>
    <property type="match status" value="1"/>
</dbReference>